<organism evidence="4 5">
    <name type="scientific">Tunturiibacter lichenicola</name>
    <dbReference type="NCBI Taxonomy" id="2051959"/>
    <lineage>
        <taxon>Bacteria</taxon>
        <taxon>Pseudomonadati</taxon>
        <taxon>Acidobacteriota</taxon>
        <taxon>Terriglobia</taxon>
        <taxon>Terriglobales</taxon>
        <taxon>Acidobacteriaceae</taxon>
        <taxon>Tunturiibacter</taxon>
    </lineage>
</organism>
<name>A0A7W8N5C2_9BACT</name>
<dbReference type="GO" id="GO:0046872">
    <property type="term" value="F:metal ion binding"/>
    <property type="evidence" value="ECO:0007669"/>
    <property type="project" value="UniProtKB-KW"/>
</dbReference>
<dbReference type="Gene3D" id="1.20.120.450">
    <property type="entry name" value="dinb family like domain"/>
    <property type="match status" value="1"/>
</dbReference>
<dbReference type="Proteomes" id="UP000569092">
    <property type="component" value="Unassembled WGS sequence"/>
</dbReference>
<proteinExistence type="inferred from homology"/>
<protein>
    <submittedName>
        <fullName evidence="4">Damage-inducible protein DinB</fullName>
    </submittedName>
</protein>
<gene>
    <name evidence="4" type="ORF">HDF10_004109</name>
</gene>
<feature type="binding site" evidence="3">
    <location>
        <position position="132"/>
    </location>
    <ligand>
        <name>a divalent metal cation</name>
        <dbReference type="ChEBI" id="CHEBI:60240"/>
    </ligand>
</feature>
<evidence type="ECO:0000256" key="1">
    <source>
        <dbReference type="ARBA" id="ARBA00008635"/>
    </source>
</evidence>
<dbReference type="Pfam" id="PF05163">
    <property type="entry name" value="DinB"/>
    <property type="match status" value="1"/>
</dbReference>
<evidence type="ECO:0000256" key="2">
    <source>
        <dbReference type="ARBA" id="ARBA00022723"/>
    </source>
</evidence>
<dbReference type="InterPro" id="IPR034660">
    <property type="entry name" value="DinB/YfiT-like"/>
</dbReference>
<feature type="binding site" evidence="3">
    <location>
        <position position="136"/>
    </location>
    <ligand>
        <name>a divalent metal cation</name>
        <dbReference type="ChEBI" id="CHEBI:60240"/>
    </ligand>
</feature>
<dbReference type="InterPro" id="IPR007837">
    <property type="entry name" value="DinB"/>
</dbReference>
<evidence type="ECO:0000313" key="5">
    <source>
        <dbReference type="Proteomes" id="UP000569092"/>
    </source>
</evidence>
<reference evidence="4 5" key="1">
    <citation type="submission" date="2020-08" db="EMBL/GenBank/DDBJ databases">
        <title>Genomic Encyclopedia of Type Strains, Phase IV (KMG-V): Genome sequencing to study the core and pangenomes of soil and plant-associated prokaryotes.</title>
        <authorList>
            <person name="Whitman W."/>
        </authorList>
    </citation>
    <scope>NUCLEOTIDE SEQUENCE [LARGE SCALE GENOMIC DNA]</scope>
    <source>
        <strain evidence="4 5">M8US30</strain>
    </source>
</reference>
<accession>A0A7W8N5C2</accession>
<evidence type="ECO:0000256" key="3">
    <source>
        <dbReference type="PIRSR" id="PIRSR607837-1"/>
    </source>
</evidence>
<comment type="caution">
    <text evidence="4">The sequence shown here is derived from an EMBL/GenBank/DDBJ whole genome shotgun (WGS) entry which is preliminary data.</text>
</comment>
<comment type="similarity">
    <text evidence="1">Belongs to the DinB family.</text>
</comment>
<sequence>MTVPALTANDLIDWVEKTSTGWRSLLTRHPELLTIPCDIMGVQTVAQLLQHIVAVELRYAERLANQPATDYSNIPYDSIEAIYDTHDRALALLRKLLLDSEMNWDEAIEFSTRTMGPARSARKTILIHLLLHGIRHYAQLSTLVRQHGVKPGWPMDYLFMDIEPV</sequence>
<dbReference type="AlphaFoldDB" id="A0A7W8N5C2"/>
<feature type="binding site" evidence="3">
    <location>
        <position position="51"/>
    </location>
    <ligand>
        <name>a divalent metal cation</name>
        <dbReference type="ChEBI" id="CHEBI:60240"/>
    </ligand>
</feature>
<dbReference type="EMBL" id="JACHDZ010000009">
    <property type="protein sequence ID" value="MBB5346099.1"/>
    <property type="molecule type" value="Genomic_DNA"/>
</dbReference>
<keyword evidence="2 3" id="KW-0479">Metal-binding</keyword>
<dbReference type="SUPFAM" id="SSF109854">
    <property type="entry name" value="DinB/YfiT-like putative metalloenzymes"/>
    <property type="match status" value="1"/>
</dbReference>
<evidence type="ECO:0000313" key="4">
    <source>
        <dbReference type="EMBL" id="MBB5346099.1"/>
    </source>
</evidence>